<sequence length="134" mass="15353">MDLAHEVNRYLDEKAPWFQIKEDRLAAATTLYVGLRVIDSLKALFYPFLPFSSQKLHGYLGYSGDLMGKQYQEEEPEDSRKHLVLRYDGSDSEAKWEPSRLEPGQALSKPAPLFKKLDESVVADEVARMERMAS</sequence>
<evidence type="ECO:0000259" key="1">
    <source>
        <dbReference type="Pfam" id="PF19303"/>
    </source>
</evidence>
<dbReference type="InterPro" id="IPR023458">
    <property type="entry name" value="Met-tRNA_ligase_1"/>
</dbReference>
<dbReference type="GO" id="GO:0004825">
    <property type="term" value="F:methionine-tRNA ligase activity"/>
    <property type="evidence" value="ECO:0007669"/>
    <property type="project" value="InterPro"/>
</dbReference>
<dbReference type="Gene3D" id="1.10.730.10">
    <property type="entry name" value="Isoleucyl-tRNA Synthetase, Domain 1"/>
    <property type="match status" value="1"/>
</dbReference>
<dbReference type="SUPFAM" id="SSF47323">
    <property type="entry name" value="Anticodon-binding domain of a subclass of class I aminoacyl-tRNA synthetases"/>
    <property type="match status" value="1"/>
</dbReference>
<proteinExistence type="predicted"/>
<dbReference type="GO" id="GO:0006431">
    <property type="term" value="P:methionyl-tRNA aminoacylation"/>
    <property type="evidence" value="ECO:0007669"/>
    <property type="project" value="TreeGrafter"/>
</dbReference>
<dbReference type="InterPro" id="IPR009080">
    <property type="entry name" value="tRNAsynth_Ia_anticodon-bd"/>
</dbReference>
<reference evidence="2" key="1">
    <citation type="journal article" date="2014" name="Front. Microbiol.">
        <title>High frequency of phylogenetically diverse reductive dehalogenase-homologous genes in deep subseafloor sedimentary metagenomes.</title>
        <authorList>
            <person name="Kawai M."/>
            <person name="Futagami T."/>
            <person name="Toyoda A."/>
            <person name="Takaki Y."/>
            <person name="Nishi S."/>
            <person name="Hori S."/>
            <person name="Arai W."/>
            <person name="Tsubouchi T."/>
            <person name="Morono Y."/>
            <person name="Uchiyama I."/>
            <person name="Ito T."/>
            <person name="Fujiyama A."/>
            <person name="Inagaki F."/>
            <person name="Takami H."/>
        </authorList>
    </citation>
    <scope>NUCLEOTIDE SEQUENCE</scope>
    <source>
        <strain evidence="2">Expedition CK06-06</strain>
    </source>
</reference>
<comment type="caution">
    <text evidence="2">The sequence shown here is derived from an EMBL/GenBank/DDBJ whole genome shotgun (WGS) entry which is preliminary data.</text>
</comment>
<dbReference type="PANTHER" id="PTHR45765:SF1">
    <property type="entry name" value="METHIONINE--TRNA LIGASE, CYTOPLASMIC"/>
    <property type="match status" value="1"/>
</dbReference>
<dbReference type="Pfam" id="PF19303">
    <property type="entry name" value="Anticodon_3"/>
    <property type="match status" value="1"/>
</dbReference>
<evidence type="ECO:0000313" key="2">
    <source>
        <dbReference type="EMBL" id="GAG48548.1"/>
    </source>
</evidence>
<dbReference type="GO" id="GO:0005829">
    <property type="term" value="C:cytosol"/>
    <property type="evidence" value="ECO:0007669"/>
    <property type="project" value="TreeGrafter"/>
</dbReference>
<dbReference type="PANTHER" id="PTHR45765">
    <property type="entry name" value="METHIONINE--TRNA LIGASE"/>
    <property type="match status" value="1"/>
</dbReference>
<dbReference type="EMBL" id="BARS01057096">
    <property type="protein sequence ID" value="GAG48548.1"/>
    <property type="molecule type" value="Genomic_DNA"/>
</dbReference>
<dbReference type="InterPro" id="IPR041872">
    <property type="entry name" value="Anticodon_Met"/>
</dbReference>
<name>X0YIZ9_9ZZZZ</name>
<organism evidence="2">
    <name type="scientific">marine sediment metagenome</name>
    <dbReference type="NCBI Taxonomy" id="412755"/>
    <lineage>
        <taxon>unclassified sequences</taxon>
        <taxon>metagenomes</taxon>
        <taxon>ecological metagenomes</taxon>
    </lineage>
</organism>
<protein>
    <recommendedName>
        <fullName evidence="1">Methionyl-tRNA synthetase anticodon-binding domain-containing protein</fullName>
    </recommendedName>
</protein>
<gene>
    <name evidence="2" type="ORF">S01H1_83848</name>
</gene>
<accession>X0YIZ9</accession>
<dbReference type="AlphaFoldDB" id="X0YIZ9"/>
<dbReference type="GO" id="GO:0005524">
    <property type="term" value="F:ATP binding"/>
    <property type="evidence" value="ECO:0007669"/>
    <property type="project" value="InterPro"/>
</dbReference>
<feature type="domain" description="Methionyl-tRNA synthetase anticodon-binding" evidence="1">
    <location>
        <begin position="8"/>
        <end position="62"/>
    </location>
</feature>